<gene>
    <name evidence="3" type="ORF">KSX_29500</name>
</gene>
<evidence type="ECO:0000259" key="2">
    <source>
        <dbReference type="PROSITE" id="PS50263"/>
    </source>
</evidence>
<accession>A0A8J3MQD6</accession>
<dbReference type="CDD" id="cd07197">
    <property type="entry name" value="nitrilase"/>
    <property type="match status" value="1"/>
</dbReference>
<dbReference type="PANTHER" id="PTHR43674">
    <property type="entry name" value="NITRILASE C965.09-RELATED"/>
    <property type="match status" value="1"/>
</dbReference>
<protein>
    <submittedName>
        <fullName evidence="3">Amidohydrolase</fullName>
    </submittedName>
</protein>
<dbReference type="PROSITE" id="PS50263">
    <property type="entry name" value="CN_HYDROLASE"/>
    <property type="match status" value="2"/>
</dbReference>
<dbReference type="SUPFAM" id="SSF56317">
    <property type="entry name" value="Carbon-nitrogen hydrolase"/>
    <property type="match status" value="2"/>
</dbReference>
<dbReference type="InterPro" id="IPR003010">
    <property type="entry name" value="C-N_Hydrolase"/>
</dbReference>
<reference evidence="3" key="1">
    <citation type="submission" date="2020-10" db="EMBL/GenBank/DDBJ databases">
        <title>Taxonomic study of unclassified bacteria belonging to the class Ktedonobacteria.</title>
        <authorList>
            <person name="Yabe S."/>
            <person name="Wang C.M."/>
            <person name="Zheng Y."/>
            <person name="Sakai Y."/>
            <person name="Cavaletti L."/>
            <person name="Monciardini P."/>
            <person name="Donadio S."/>
        </authorList>
    </citation>
    <scope>NUCLEOTIDE SEQUENCE</scope>
    <source>
        <strain evidence="3">SOSP1-1</strain>
    </source>
</reference>
<dbReference type="EMBL" id="BNJF01000001">
    <property type="protein sequence ID" value="GHO44787.1"/>
    <property type="molecule type" value="Genomic_DNA"/>
</dbReference>
<name>A0A8J3MQD6_9CHLR</name>
<sequence length="643" mass="71015">MSTRFAPPTNYRVAAIQYAPSLGEKERNIADLLALVEEAAQHGARIIVLPEMGTTGHCWASRAEIAPYVETIPGPTTQHFQVLATRYQCYIALGLPEVDPETQAYYNSLALLGPEGLVGTYRKLHSSLYEPRWARDGDQGIQVWETPLGRLGGLIGEDNAYFEAARLAALQGADIVLCPTNWTLEHSPINWWMARALENGIYVLAANREGVERGIRFHGGSCLVNPDGSIQTALEGGTGVLYGEVDVTRSREKRWGSSHNYQGDRLADRRPRAYVSLTNNQYLWEPLRYHSLYELGELPPGQLSCVGFLQLSLQSFGSSQSTTPLQIIQNLVRMSIRDNAPASPDVLVLPELALPGPVLLQSTSQNPDQSFAEHMRAHAISIPGPETDELVALANELQLSMVIGVAEHDQGQYYNTVLLLDPQGIYGTYRKLHLTRRDRLWASPGNLGLSTFDTPSGRIGLATGYDVLFPETLRVLAGLGTDLVCAPAFLDFPNPVSMTVPPTAKGPYSFLLDEEERLHHLIWSVRAAEHDVYLALTNWSQTWAGVGANGMSGVFSPTSNVEVVADEDDPGLMMMTIDTREQRTGRRTTHTLDYAPGDMAGSLTGELAYNVLDSIPGNVVRAKPMLRKRQPYWYLDLVRERQH</sequence>
<feature type="domain" description="CN hydrolase" evidence="2">
    <location>
        <begin position="309"/>
        <end position="579"/>
    </location>
</feature>
<dbReference type="PANTHER" id="PTHR43674:SF16">
    <property type="entry name" value="CARBON-NITROGEN FAMILY, PUTATIVE (AFU_ORTHOLOGUE AFUA_5G02350)-RELATED"/>
    <property type="match status" value="1"/>
</dbReference>
<comment type="caution">
    <text evidence="3">The sequence shown here is derived from an EMBL/GenBank/DDBJ whole genome shotgun (WGS) entry which is preliminary data.</text>
</comment>
<dbReference type="Gene3D" id="3.60.110.10">
    <property type="entry name" value="Carbon-nitrogen hydrolase"/>
    <property type="match status" value="2"/>
</dbReference>
<organism evidence="3 4">
    <name type="scientific">Ktedonospora formicarum</name>
    <dbReference type="NCBI Taxonomy" id="2778364"/>
    <lineage>
        <taxon>Bacteria</taxon>
        <taxon>Bacillati</taxon>
        <taxon>Chloroflexota</taxon>
        <taxon>Ktedonobacteria</taxon>
        <taxon>Ktedonobacterales</taxon>
        <taxon>Ktedonobacteraceae</taxon>
        <taxon>Ktedonospora</taxon>
    </lineage>
</organism>
<dbReference type="GO" id="GO:0016811">
    <property type="term" value="F:hydrolase activity, acting on carbon-nitrogen (but not peptide) bonds, in linear amides"/>
    <property type="evidence" value="ECO:0007669"/>
    <property type="project" value="TreeGrafter"/>
</dbReference>
<evidence type="ECO:0000313" key="4">
    <source>
        <dbReference type="Proteomes" id="UP000612362"/>
    </source>
</evidence>
<keyword evidence="4" id="KW-1185">Reference proteome</keyword>
<dbReference type="RefSeq" id="WP_220194158.1">
    <property type="nucleotide sequence ID" value="NZ_BNJF01000001.1"/>
</dbReference>
<feature type="domain" description="CN hydrolase" evidence="2">
    <location>
        <begin position="11"/>
        <end position="247"/>
    </location>
</feature>
<evidence type="ECO:0000313" key="3">
    <source>
        <dbReference type="EMBL" id="GHO44787.1"/>
    </source>
</evidence>
<dbReference type="InterPro" id="IPR036526">
    <property type="entry name" value="C-N_Hydrolase_sf"/>
</dbReference>
<dbReference type="Proteomes" id="UP000612362">
    <property type="component" value="Unassembled WGS sequence"/>
</dbReference>
<evidence type="ECO:0000256" key="1">
    <source>
        <dbReference type="ARBA" id="ARBA00022801"/>
    </source>
</evidence>
<dbReference type="Pfam" id="PF00795">
    <property type="entry name" value="CN_hydrolase"/>
    <property type="match status" value="2"/>
</dbReference>
<keyword evidence="1" id="KW-0378">Hydrolase</keyword>
<dbReference type="AlphaFoldDB" id="A0A8J3MQD6"/>
<dbReference type="InterPro" id="IPR050345">
    <property type="entry name" value="Aliph_Amidase/BUP"/>
</dbReference>
<proteinExistence type="predicted"/>